<evidence type="ECO:0000256" key="1">
    <source>
        <dbReference type="ARBA" id="ARBA00008520"/>
    </source>
</evidence>
<dbReference type="AlphaFoldDB" id="S5DM33"/>
<feature type="signal peptide" evidence="3">
    <location>
        <begin position="1"/>
        <end position="19"/>
    </location>
</feature>
<comment type="similarity">
    <text evidence="1">Belongs to the bacterial solute-binding protein 1 family.</text>
</comment>
<proteinExistence type="inferred from homology"/>
<name>S5DM33_9ACTN</name>
<keyword evidence="4" id="KW-0762">Sugar transport</keyword>
<organism evidence="4">
    <name type="scientific">Candidatus Actinomarina minuta</name>
    <dbReference type="NCBI Taxonomy" id="1389454"/>
    <lineage>
        <taxon>Bacteria</taxon>
        <taxon>Bacillati</taxon>
        <taxon>Actinomycetota</taxon>
        <taxon>Actinomycetes</taxon>
        <taxon>Candidatus Actinomarinidae</taxon>
        <taxon>Candidatus Actinomarinales</taxon>
        <taxon>Candidatus Actinomarineae</taxon>
        <taxon>Candidatus Actinomarinaceae</taxon>
        <taxon>Candidatus Actinomarina</taxon>
    </lineage>
</organism>
<dbReference type="InterPro" id="IPR006059">
    <property type="entry name" value="SBP"/>
</dbReference>
<feature type="chain" id="PRO_5004535463" evidence="3">
    <location>
        <begin position="20"/>
        <end position="439"/>
    </location>
</feature>
<dbReference type="PANTHER" id="PTHR43649">
    <property type="entry name" value="ARABINOSE-BINDING PROTEIN-RELATED"/>
    <property type="match status" value="1"/>
</dbReference>
<dbReference type="SUPFAM" id="SSF53850">
    <property type="entry name" value="Periplasmic binding protein-like II"/>
    <property type="match status" value="1"/>
</dbReference>
<evidence type="ECO:0000256" key="3">
    <source>
        <dbReference type="SAM" id="SignalP"/>
    </source>
</evidence>
<accession>S5DM33</accession>
<keyword evidence="3" id="KW-0732">Signal</keyword>
<dbReference type="Pfam" id="PF01547">
    <property type="entry name" value="SBP_bac_1"/>
    <property type="match status" value="1"/>
</dbReference>
<evidence type="ECO:0000313" key="4">
    <source>
        <dbReference type="EMBL" id="AGQ19961.1"/>
    </source>
</evidence>
<sequence length="439" mass="47115">MRKSIFGLSLLALALIAAACGGGSLEGEEVLVFGAPATDGPDGQAIQMVFDKFTEDTGIIATYVGSENFESEVQVQLESGDVPDIIYWPQPGGVVDAAERGLIVPLEDLGIDLDAYAAAYSPYLVSLGTVDGVVYGGANAVNLKSIVWYQPAEFDKRGYSIPATWDEMIALADQIVADGMNPFCFGMYSNGATGWLATDWMEDVMLRTGGGTDTYDQWVNHEIPFNDPVVKNAAEYLSQIMHTPDYVVGGTDAIVSTFFGNAQDPMFERDADGNPGCLMHRQASFIVGFWPEDAQPGAGTETTVFPFPVIDPSLPKAALGGGDMFAATNDRDATAALFEYLLLDDEAWTPVATNEGGHGSTRISANVNFDTSLYELEITRVLAETINAALSENAFRFDASDLMPVEIGQGAFWSEMTELASNGPSYIDTALDNIENAWP</sequence>
<dbReference type="InterPro" id="IPR050490">
    <property type="entry name" value="Bact_solute-bd_prot1"/>
</dbReference>
<dbReference type="PANTHER" id="PTHR43649:SF29">
    <property type="entry name" value="OSMOPROTECTIVE COMPOUNDS-BINDING PROTEIN GGTB"/>
    <property type="match status" value="1"/>
</dbReference>
<dbReference type="Gene3D" id="3.40.190.10">
    <property type="entry name" value="Periplasmic binding protein-like II"/>
    <property type="match status" value="2"/>
</dbReference>
<dbReference type="PROSITE" id="PS51257">
    <property type="entry name" value="PROKAR_LIPOPROTEIN"/>
    <property type="match status" value="1"/>
</dbReference>
<protein>
    <submittedName>
        <fullName evidence="4">ABC-type sugar transport system, periplasmic component</fullName>
    </submittedName>
</protein>
<dbReference type="EMBL" id="KC811147">
    <property type="protein sequence ID" value="AGQ19961.1"/>
    <property type="molecule type" value="Genomic_DNA"/>
</dbReference>
<keyword evidence="2" id="KW-0813">Transport</keyword>
<reference evidence="4" key="1">
    <citation type="journal article" date="2013" name="Sci. Rep.">
        <title>Metagenomics uncovers a new group of low GC and ultra-small marine Actinobacteria.</title>
        <authorList>
            <person name="Ghai R."/>
            <person name="Mizuno C.M."/>
            <person name="Picazo A."/>
            <person name="Camacho A."/>
            <person name="Rodriguez-Valera F."/>
        </authorList>
    </citation>
    <scope>NUCLEOTIDE SEQUENCE</scope>
</reference>
<evidence type="ECO:0000256" key="2">
    <source>
        <dbReference type="ARBA" id="ARBA00022448"/>
    </source>
</evidence>